<feature type="domain" description="Phosphatidic acid phosphatase type 2/haloperoxidase" evidence="8">
    <location>
        <begin position="98"/>
        <end position="213"/>
    </location>
</feature>
<organism evidence="9 10">
    <name type="scientific">Klenkia marina</name>
    <dbReference type="NCBI Taxonomy" id="1960309"/>
    <lineage>
        <taxon>Bacteria</taxon>
        <taxon>Bacillati</taxon>
        <taxon>Actinomycetota</taxon>
        <taxon>Actinomycetes</taxon>
        <taxon>Geodermatophilales</taxon>
        <taxon>Geodermatophilaceae</taxon>
        <taxon>Klenkia</taxon>
    </lineage>
</organism>
<feature type="transmembrane region" description="Helical" evidence="7">
    <location>
        <begin position="146"/>
        <end position="164"/>
    </location>
</feature>
<dbReference type="PANTHER" id="PTHR14969:SF62">
    <property type="entry name" value="DECAPRENYLPHOSPHORYL-5-PHOSPHORIBOSE PHOSPHATASE RV3807C-RELATED"/>
    <property type="match status" value="1"/>
</dbReference>
<evidence type="ECO:0000256" key="6">
    <source>
        <dbReference type="ARBA" id="ARBA00023136"/>
    </source>
</evidence>
<feature type="transmembrane region" description="Helical" evidence="7">
    <location>
        <begin position="100"/>
        <end position="118"/>
    </location>
</feature>
<dbReference type="InterPro" id="IPR000326">
    <property type="entry name" value="PAP2/HPO"/>
</dbReference>
<evidence type="ECO:0000256" key="5">
    <source>
        <dbReference type="ARBA" id="ARBA00022989"/>
    </source>
</evidence>
<keyword evidence="4" id="KW-0378">Hydrolase</keyword>
<evidence type="ECO:0000256" key="4">
    <source>
        <dbReference type="ARBA" id="ARBA00022801"/>
    </source>
</evidence>
<dbReference type="SUPFAM" id="SSF48317">
    <property type="entry name" value="Acid phosphatase/Vanadium-dependent haloperoxidase"/>
    <property type="match status" value="1"/>
</dbReference>
<feature type="transmembrane region" description="Helical" evidence="7">
    <location>
        <begin position="74"/>
        <end position="93"/>
    </location>
</feature>
<protein>
    <submittedName>
        <fullName evidence="9">Undecaprenyl-diphosphatase</fullName>
    </submittedName>
</protein>
<keyword evidence="2" id="KW-1003">Cell membrane</keyword>
<feature type="transmembrane region" description="Helical" evidence="7">
    <location>
        <begin position="20"/>
        <end position="41"/>
    </location>
</feature>
<evidence type="ECO:0000256" key="3">
    <source>
        <dbReference type="ARBA" id="ARBA00022692"/>
    </source>
</evidence>
<dbReference type="GO" id="GO:0016787">
    <property type="term" value="F:hydrolase activity"/>
    <property type="evidence" value="ECO:0007669"/>
    <property type="project" value="UniProtKB-KW"/>
</dbReference>
<accession>A0A1G4Y7B8</accession>
<proteinExistence type="predicted"/>
<dbReference type="EMBL" id="FMUH01000003">
    <property type="protein sequence ID" value="SCX49411.1"/>
    <property type="molecule type" value="Genomic_DNA"/>
</dbReference>
<dbReference type="AlphaFoldDB" id="A0A1G4Y7B8"/>
<comment type="subcellular location">
    <subcellularLocation>
        <location evidence="1">Cell membrane</location>
        <topology evidence="1">Multi-pass membrane protein</topology>
    </subcellularLocation>
</comment>
<dbReference type="GO" id="GO:0005886">
    <property type="term" value="C:plasma membrane"/>
    <property type="evidence" value="ECO:0007669"/>
    <property type="project" value="UniProtKB-SubCell"/>
</dbReference>
<evidence type="ECO:0000313" key="10">
    <source>
        <dbReference type="Proteomes" id="UP000198981"/>
    </source>
</evidence>
<reference evidence="10" key="1">
    <citation type="submission" date="2016-10" db="EMBL/GenBank/DDBJ databases">
        <authorList>
            <person name="Varghese N."/>
            <person name="Submissions S."/>
        </authorList>
    </citation>
    <scope>NUCLEOTIDE SEQUENCE [LARGE SCALE GENOMIC DNA]</scope>
    <source>
        <strain evidence="10">DSM 45722</strain>
    </source>
</reference>
<dbReference type="SMART" id="SM00014">
    <property type="entry name" value="acidPPc"/>
    <property type="match status" value="1"/>
</dbReference>
<feature type="transmembrane region" description="Helical" evidence="7">
    <location>
        <begin position="198"/>
        <end position="216"/>
    </location>
</feature>
<evidence type="ECO:0000313" key="9">
    <source>
        <dbReference type="EMBL" id="SCX49411.1"/>
    </source>
</evidence>
<dbReference type="STRING" id="1960309.SAMN03159343_2186"/>
<sequence length="228" mass="23576">MGQAVPVTTAQRVHPMGSRLAAAGTCALVVVLLGAGVAGGWGPQLRLDDAVSVALYAGDDRSRAVSVLLEVLTAPGYTVARLLVFAPVVVWLVRVGRRRDAVWVTVAVVGVGPLNSGLKELVGRVRPDFPGGGAGYDSLSFPSGHSSGIACLVVTALLLAWPVLSGAGRRWAAVAGLALVVVVGLSRIWLGVHYLSDVVAGWAFGAGWTLLVATIGQRGGERVRWTRA</sequence>
<keyword evidence="6 7" id="KW-0472">Membrane</keyword>
<evidence type="ECO:0000259" key="8">
    <source>
        <dbReference type="SMART" id="SM00014"/>
    </source>
</evidence>
<dbReference type="Gene3D" id="1.20.144.10">
    <property type="entry name" value="Phosphatidic acid phosphatase type 2/haloperoxidase"/>
    <property type="match status" value="2"/>
</dbReference>
<feature type="transmembrane region" description="Helical" evidence="7">
    <location>
        <begin position="171"/>
        <end position="192"/>
    </location>
</feature>
<name>A0A1G4Y7B8_9ACTN</name>
<keyword evidence="3 7" id="KW-0812">Transmembrane</keyword>
<keyword evidence="10" id="KW-1185">Reference proteome</keyword>
<evidence type="ECO:0000256" key="1">
    <source>
        <dbReference type="ARBA" id="ARBA00004651"/>
    </source>
</evidence>
<dbReference type="Proteomes" id="UP000198981">
    <property type="component" value="Unassembled WGS sequence"/>
</dbReference>
<evidence type="ECO:0000256" key="7">
    <source>
        <dbReference type="SAM" id="Phobius"/>
    </source>
</evidence>
<gene>
    <name evidence="9" type="ORF">SAMN03159343_2186</name>
</gene>
<keyword evidence="5 7" id="KW-1133">Transmembrane helix</keyword>
<dbReference type="Pfam" id="PF01569">
    <property type="entry name" value="PAP2"/>
    <property type="match status" value="1"/>
</dbReference>
<evidence type="ECO:0000256" key="2">
    <source>
        <dbReference type="ARBA" id="ARBA00022475"/>
    </source>
</evidence>
<dbReference type="PANTHER" id="PTHR14969">
    <property type="entry name" value="SPHINGOSINE-1-PHOSPHATE PHOSPHOHYDROLASE"/>
    <property type="match status" value="1"/>
</dbReference>
<dbReference type="InterPro" id="IPR036938">
    <property type="entry name" value="PAP2/HPO_sf"/>
</dbReference>